<evidence type="ECO:0000313" key="3">
    <source>
        <dbReference type="Proteomes" id="UP001056681"/>
    </source>
</evidence>
<evidence type="ECO:0008006" key="4">
    <source>
        <dbReference type="Google" id="ProtNLM"/>
    </source>
</evidence>
<name>A0ABY4T8F4_9GAMM</name>
<protein>
    <recommendedName>
        <fullName evidence="4">LuxR family transcriptional regulator</fullName>
    </recommendedName>
</protein>
<dbReference type="Proteomes" id="UP001056681">
    <property type="component" value="Chromosome"/>
</dbReference>
<keyword evidence="3" id="KW-1185">Reference proteome</keyword>
<sequence>MGFFPTIFVATLVAGSAQASSSTSSPSPLFGRWSVDTSRMDMPPEARPKSVILGFNDAGNGKVGMVVDIAFADGKKVHTVGTNPTDGRSVPVVGSPEADAAAMEHPQPNVLVLGLSMGGVPASTRVYAVAPDGKTMTEVVSFYANDGKPAMRMHYFTRLSSP</sequence>
<organism evidence="2 3">
    <name type="scientific">Luteibacter flocculans</name>
    <dbReference type="NCBI Taxonomy" id="2780091"/>
    <lineage>
        <taxon>Bacteria</taxon>
        <taxon>Pseudomonadati</taxon>
        <taxon>Pseudomonadota</taxon>
        <taxon>Gammaproteobacteria</taxon>
        <taxon>Lysobacterales</taxon>
        <taxon>Rhodanobacteraceae</taxon>
        <taxon>Luteibacter</taxon>
    </lineage>
</organism>
<feature type="chain" id="PRO_5046721757" description="LuxR family transcriptional regulator" evidence="1">
    <location>
        <begin position="20"/>
        <end position="162"/>
    </location>
</feature>
<feature type="signal peptide" evidence="1">
    <location>
        <begin position="1"/>
        <end position="19"/>
    </location>
</feature>
<dbReference type="EMBL" id="CP063231">
    <property type="protein sequence ID" value="URL60417.1"/>
    <property type="molecule type" value="Genomic_DNA"/>
</dbReference>
<gene>
    <name evidence="2" type="ORF">IM816_14805</name>
</gene>
<reference evidence="2" key="1">
    <citation type="submission" date="2020-10" db="EMBL/GenBank/DDBJ databases">
        <title>Whole-genome sequence of Luteibacter sp. EIF3.</title>
        <authorList>
            <person name="Friedrich I."/>
            <person name="Hertel R."/>
            <person name="Daniel R."/>
        </authorList>
    </citation>
    <scope>NUCLEOTIDE SEQUENCE</scope>
    <source>
        <strain evidence="2">EIF3</strain>
    </source>
</reference>
<evidence type="ECO:0000313" key="2">
    <source>
        <dbReference type="EMBL" id="URL60417.1"/>
    </source>
</evidence>
<keyword evidence="1" id="KW-0732">Signal</keyword>
<proteinExistence type="predicted"/>
<evidence type="ECO:0000256" key="1">
    <source>
        <dbReference type="SAM" id="SignalP"/>
    </source>
</evidence>
<accession>A0ABY4T8F4</accession>